<dbReference type="RefSeq" id="WP_255779348.1">
    <property type="nucleotide sequence ID" value="NZ_CP062178.1"/>
</dbReference>
<protein>
    <submittedName>
        <fullName evidence="2">Uncharacterized protein</fullName>
    </submittedName>
</protein>
<keyword evidence="1" id="KW-0812">Transmembrane</keyword>
<dbReference type="EMBL" id="PRDW01000002">
    <property type="protein sequence ID" value="PPB84658.1"/>
    <property type="molecule type" value="Genomic_DNA"/>
</dbReference>
<feature type="transmembrane region" description="Helical" evidence="1">
    <location>
        <begin position="6"/>
        <end position="27"/>
    </location>
</feature>
<keyword evidence="1" id="KW-1133">Transmembrane helix</keyword>
<keyword evidence="1" id="KW-0472">Membrane</keyword>
<evidence type="ECO:0000256" key="1">
    <source>
        <dbReference type="SAM" id="Phobius"/>
    </source>
</evidence>
<organism evidence="2 3">
    <name type="scientific">Mycetohabitans endofungorum</name>
    <dbReference type="NCBI Taxonomy" id="417203"/>
    <lineage>
        <taxon>Bacteria</taxon>
        <taxon>Pseudomonadati</taxon>
        <taxon>Pseudomonadota</taxon>
        <taxon>Betaproteobacteria</taxon>
        <taxon>Burkholderiales</taxon>
        <taxon>Burkholderiaceae</taxon>
        <taxon>Mycetohabitans</taxon>
    </lineage>
</organism>
<sequence length="43" mass="4988">MVEQIILDAFLLLPLVIVAFLFIDGLWQEHRLCSHGRAERARP</sequence>
<evidence type="ECO:0000313" key="3">
    <source>
        <dbReference type="Proteomes" id="UP000243096"/>
    </source>
</evidence>
<dbReference type="AlphaFoldDB" id="A0A2P5KD80"/>
<gene>
    <name evidence="2" type="ORF">B0O95_10255</name>
</gene>
<proteinExistence type="predicted"/>
<dbReference type="Proteomes" id="UP000243096">
    <property type="component" value="Unassembled WGS sequence"/>
</dbReference>
<accession>A0A2P5KD80</accession>
<evidence type="ECO:0000313" key="2">
    <source>
        <dbReference type="EMBL" id="PPB84658.1"/>
    </source>
</evidence>
<name>A0A2P5KD80_9BURK</name>
<keyword evidence="3" id="KW-1185">Reference proteome</keyword>
<reference evidence="2 3" key="1">
    <citation type="submission" date="2018-01" db="EMBL/GenBank/DDBJ databases">
        <title>Genomic Encyclopedia of Type Strains, Phase III (KMG-III): the genomes of soil and plant-associated and newly described type strains.</title>
        <authorList>
            <person name="Whitman W."/>
        </authorList>
    </citation>
    <scope>NUCLEOTIDE SEQUENCE [LARGE SCALE GENOMIC DNA]</scope>
    <source>
        <strain evidence="2 3">HKI456</strain>
    </source>
</reference>
<comment type="caution">
    <text evidence="2">The sequence shown here is derived from an EMBL/GenBank/DDBJ whole genome shotgun (WGS) entry which is preliminary data.</text>
</comment>